<dbReference type="Pfam" id="PF13280">
    <property type="entry name" value="WYL"/>
    <property type="match status" value="1"/>
</dbReference>
<accession>A0ABW4RQ69</accession>
<dbReference type="InterPro" id="IPR057727">
    <property type="entry name" value="WCX_dom"/>
</dbReference>
<dbReference type="InterPro" id="IPR026881">
    <property type="entry name" value="WYL_dom"/>
</dbReference>
<comment type="caution">
    <text evidence="3">The sequence shown here is derived from an EMBL/GenBank/DDBJ whole genome shotgun (WGS) entry which is preliminary data.</text>
</comment>
<dbReference type="RefSeq" id="WP_347323556.1">
    <property type="nucleotide sequence ID" value="NZ_JBCGUH010000002.1"/>
</dbReference>
<evidence type="ECO:0000259" key="2">
    <source>
        <dbReference type="Pfam" id="PF25583"/>
    </source>
</evidence>
<organism evidence="3 4">
    <name type="scientific">Paenibacillus wenxiniae</name>
    <dbReference type="NCBI Taxonomy" id="1636843"/>
    <lineage>
        <taxon>Bacteria</taxon>
        <taxon>Bacillati</taxon>
        <taxon>Bacillota</taxon>
        <taxon>Bacilli</taxon>
        <taxon>Bacillales</taxon>
        <taxon>Paenibacillaceae</taxon>
        <taxon>Paenibacillus</taxon>
    </lineage>
</organism>
<dbReference type="InterPro" id="IPR051534">
    <property type="entry name" value="CBASS_pafABC_assoc_protein"/>
</dbReference>
<dbReference type="SUPFAM" id="SSF46785">
    <property type="entry name" value="Winged helix' DNA-binding domain"/>
    <property type="match status" value="1"/>
</dbReference>
<protein>
    <submittedName>
        <fullName evidence="3">Helix-turn-helix transcriptional regulator</fullName>
    </submittedName>
</protein>
<feature type="domain" description="WYL" evidence="1">
    <location>
        <begin position="228"/>
        <end position="311"/>
    </location>
</feature>
<dbReference type="Proteomes" id="UP001597233">
    <property type="component" value="Unassembled WGS sequence"/>
</dbReference>
<dbReference type="EMBL" id="JBHUEH010000032">
    <property type="protein sequence ID" value="MFD1888185.1"/>
    <property type="molecule type" value="Genomic_DNA"/>
</dbReference>
<evidence type="ECO:0000313" key="3">
    <source>
        <dbReference type="EMBL" id="MFD1888185.1"/>
    </source>
</evidence>
<keyword evidence="4" id="KW-1185">Reference proteome</keyword>
<dbReference type="Gene3D" id="1.10.10.10">
    <property type="entry name" value="Winged helix-like DNA-binding domain superfamily/Winged helix DNA-binding domain"/>
    <property type="match status" value="1"/>
</dbReference>
<dbReference type="PROSITE" id="PS52050">
    <property type="entry name" value="WYL"/>
    <property type="match status" value="1"/>
</dbReference>
<sequence>MAKESFDKEIQFLRLLALTGDAFDRQQFAGRLGISVHTFDKTIRRLKELNGENDLTELFRYRYTDSAEPALMFLFRAKSMKESESRRLPILLTALQQQAHTASELLELCDEQLADYATAPPDEKTIRSDLRYLEEMGVVRREAGGRPYRYRLNHDLIQELSADELLDLYEFVDVMAHTRIPSVQGYLLRDNLKIALRAAVPESQWNDTLLEPFCYRYHYEARILDEAHLSALLSMIEQQRYVSFQYYSPSRKRTYAARNTNPLFSSGLEPLRQRILPARIIYDHQYGRWYLLGTLEGGRIVKFRMDGIVDITGEDTVEPNTFTNRRARVDGKIRHSWLVDTGDTVKVKARFFKPPVTQHDFIRERVCMQGQWGTITEEDATSFMFEIEVNGWVEIRPWLRSFGSSCEVLEPIGLRNSLIEEWKELAGYYESV</sequence>
<dbReference type="PANTHER" id="PTHR34580">
    <property type="match status" value="1"/>
</dbReference>
<name>A0ABW4RQ69_9BACL</name>
<dbReference type="Pfam" id="PF25583">
    <property type="entry name" value="WCX"/>
    <property type="match status" value="1"/>
</dbReference>
<feature type="domain" description="WCX" evidence="2">
    <location>
        <begin position="344"/>
        <end position="426"/>
    </location>
</feature>
<evidence type="ECO:0000259" key="1">
    <source>
        <dbReference type="Pfam" id="PF13280"/>
    </source>
</evidence>
<dbReference type="PANTHER" id="PTHR34580:SF1">
    <property type="entry name" value="PROTEIN PAFC"/>
    <property type="match status" value="1"/>
</dbReference>
<dbReference type="InterPro" id="IPR036388">
    <property type="entry name" value="WH-like_DNA-bd_sf"/>
</dbReference>
<proteinExistence type="predicted"/>
<evidence type="ECO:0000313" key="4">
    <source>
        <dbReference type="Proteomes" id="UP001597233"/>
    </source>
</evidence>
<gene>
    <name evidence="3" type="ORF">ACFSC9_22120</name>
</gene>
<reference evidence="4" key="1">
    <citation type="journal article" date="2019" name="Int. J. Syst. Evol. Microbiol.">
        <title>The Global Catalogue of Microorganisms (GCM) 10K type strain sequencing project: providing services to taxonomists for standard genome sequencing and annotation.</title>
        <authorList>
            <consortium name="The Broad Institute Genomics Platform"/>
            <consortium name="The Broad Institute Genome Sequencing Center for Infectious Disease"/>
            <person name="Wu L."/>
            <person name="Ma J."/>
        </authorList>
    </citation>
    <scope>NUCLEOTIDE SEQUENCE [LARGE SCALE GENOMIC DNA]</scope>
    <source>
        <strain evidence="4">CCUG 54950</strain>
    </source>
</reference>
<dbReference type="InterPro" id="IPR036390">
    <property type="entry name" value="WH_DNA-bd_sf"/>
</dbReference>